<dbReference type="AlphaFoldDB" id="A6HWM9"/>
<organism evidence="1 2">
    <name type="scientific">Rattus norvegicus</name>
    <name type="common">Rat</name>
    <dbReference type="NCBI Taxonomy" id="10116"/>
    <lineage>
        <taxon>Eukaryota</taxon>
        <taxon>Metazoa</taxon>
        <taxon>Chordata</taxon>
        <taxon>Craniata</taxon>
        <taxon>Vertebrata</taxon>
        <taxon>Euteleostomi</taxon>
        <taxon>Mammalia</taxon>
        <taxon>Eutheria</taxon>
        <taxon>Euarchontoglires</taxon>
        <taxon>Glires</taxon>
        <taxon>Rodentia</taxon>
        <taxon>Myomorpha</taxon>
        <taxon>Muroidea</taxon>
        <taxon>Muridae</taxon>
        <taxon>Murinae</taxon>
        <taxon>Rattus</taxon>
    </lineage>
</organism>
<evidence type="ECO:0000313" key="1">
    <source>
        <dbReference type="EMBL" id="EDL82515.1"/>
    </source>
</evidence>
<protein>
    <submittedName>
        <fullName evidence="1">RCG29120</fullName>
    </submittedName>
</protein>
<sequence>MRKTDPAAYKFSGSCGLWHSRYSSSSWWTLMV</sequence>
<dbReference type="EMBL" id="CH473952">
    <property type="protein sequence ID" value="EDL82515.1"/>
    <property type="molecule type" value="Genomic_DNA"/>
</dbReference>
<evidence type="ECO:0000313" key="2">
    <source>
        <dbReference type="Proteomes" id="UP000234681"/>
    </source>
</evidence>
<dbReference type="Proteomes" id="UP000234681">
    <property type="component" value="Chromosome 2"/>
</dbReference>
<name>A6HWM9_RAT</name>
<proteinExistence type="predicted"/>
<gene>
    <name evidence="1" type="ORF">rCG_29120</name>
</gene>
<reference evidence="2" key="1">
    <citation type="submission" date="2005-09" db="EMBL/GenBank/DDBJ databases">
        <authorList>
            <person name="Mural R.J."/>
            <person name="Li P.W."/>
            <person name="Adams M.D."/>
            <person name="Amanatides P.G."/>
            <person name="Baden-Tillson H."/>
            <person name="Barnstead M."/>
            <person name="Chin S.H."/>
            <person name="Dew I."/>
            <person name="Evans C.A."/>
            <person name="Ferriera S."/>
            <person name="Flanigan M."/>
            <person name="Fosler C."/>
            <person name="Glodek A."/>
            <person name="Gu Z."/>
            <person name="Holt R.A."/>
            <person name="Jennings D."/>
            <person name="Kraft C.L."/>
            <person name="Lu F."/>
            <person name="Nguyen T."/>
            <person name="Nusskern D.R."/>
            <person name="Pfannkoch C.M."/>
            <person name="Sitter C."/>
            <person name="Sutton G.G."/>
            <person name="Venter J.C."/>
            <person name="Wang Z."/>
            <person name="Woodage T."/>
            <person name="Zheng X.H."/>
            <person name="Zhong F."/>
        </authorList>
    </citation>
    <scope>NUCLEOTIDE SEQUENCE [LARGE SCALE GENOMIC DNA]</scope>
    <source>
        <strain>BN</strain>
        <strain evidence="2">Sprague-Dawley</strain>
    </source>
</reference>
<accession>A6HWM9</accession>